<evidence type="ECO:0000313" key="10">
    <source>
        <dbReference type="Proteomes" id="UP000266723"/>
    </source>
</evidence>
<dbReference type="PANTHER" id="PTHR24031">
    <property type="entry name" value="RNA HELICASE"/>
    <property type="match status" value="1"/>
</dbReference>
<evidence type="ECO:0000313" key="9">
    <source>
        <dbReference type="EMBL" id="KAF3564368.1"/>
    </source>
</evidence>
<comment type="function">
    <text evidence="6">RNA helicase.</text>
</comment>
<evidence type="ECO:0000259" key="8">
    <source>
        <dbReference type="PROSITE" id="PS51195"/>
    </source>
</evidence>
<keyword evidence="1 6" id="KW-0547">Nucleotide-binding</keyword>
<keyword evidence="4 6" id="KW-0067">ATP-binding</keyword>
<feature type="short sequence motif" description="Q motif" evidence="5">
    <location>
        <begin position="210"/>
        <end position="238"/>
    </location>
</feature>
<feature type="compositionally biased region" description="Basic and acidic residues" evidence="7">
    <location>
        <begin position="38"/>
        <end position="52"/>
    </location>
</feature>
<dbReference type="SUPFAM" id="SSF52540">
    <property type="entry name" value="P-loop containing nucleoside triphosphate hydrolases"/>
    <property type="match status" value="1"/>
</dbReference>
<evidence type="ECO:0000256" key="1">
    <source>
        <dbReference type="ARBA" id="ARBA00022741"/>
    </source>
</evidence>
<keyword evidence="3 6" id="KW-0347">Helicase</keyword>
<protein>
    <recommendedName>
        <fullName evidence="6">ATP-dependent RNA helicase</fullName>
        <ecNumber evidence="6">3.6.4.13</ecNumber>
    </recommendedName>
</protein>
<comment type="similarity">
    <text evidence="6">Belongs to the DEAD box helicase family.</text>
</comment>
<dbReference type="InterPro" id="IPR014014">
    <property type="entry name" value="RNA_helicase_DEAD_Q_motif"/>
</dbReference>
<feature type="short sequence motif" description="Q motif" evidence="5">
    <location>
        <begin position="78"/>
        <end position="106"/>
    </location>
</feature>
<evidence type="ECO:0000256" key="5">
    <source>
        <dbReference type="PROSITE-ProRule" id="PRU00552"/>
    </source>
</evidence>
<comment type="caution">
    <text evidence="9">The sequence shown here is derived from an EMBL/GenBank/DDBJ whole genome shotgun (WGS) entry which is preliminary data.</text>
</comment>
<feature type="region of interest" description="Disordered" evidence="7">
    <location>
        <begin position="120"/>
        <end position="181"/>
    </location>
</feature>
<evidence type="ECO:0000256" key="3">
    <source>
        <dbReference type="ARBA" id="ARBA00022806"/>
    </source>
</evidence>
<evidence type="ECO:0000256" key="4">
    <source>
        <dbReference type="ARBA" id="ARBA00022840"/>
    </source>
</evidence>
<dbReference type="EMBL" id="QGKV02000759">
    <property type="protein sequence ID" value="KAF3564368.1"/>
    <property type="molecule type" value="Genomic_DNA"/>
</dbReference>
<dbReference type="EC" id="3.6.4.13" evidence="6"/>
<dbReference type="InterPro" id="IPR011545">
    <property type="entry name" value="DEAD/DEAH_box_helicase_dom"/>
</dbReference>
<proteinExistence type="inferred from homology"/>
<evidence type="ECO:0000256" key="6">
    <source>
        <dbReference type="RuleBase" id="RU365068"/>
    </source>
</evidence>
<dbReference type="Pfam" id="PF00270">
    <property type="entry name" value="DEAD"/>
    <property type="match status" value="1"/>
</dbReference>
<comment type="domain">
    <text evidence="6">The Q motif is unique to and characteristic of the DEAD box family of RNA helicases and controls ATP binding and hydrolysis.</text>
</comment>
<accession>A0ABQ7CW75</accession>
<organism evidence="9 10">
    <name type="scientific">Brassica cretica</name>
    <name type="common">Mustard</name>
    <dbReference type="NCBI Taxonomy" id="69181"/>
    <lineage>
        <taxon>Eukaryota</taxon>
        <taxon>Viridiplantae</taxon>
        <taxon>Streptophyta</taxon>
        <taxon>Embryophyta</taxon>
        <taxon>Tracheophyta</taxon>
        <taxon>Spermatophyta</taxon>
        <taxon>Magnoliopsida</taxon>
        <taxon>eudicotyledons</taxon>
        <taxon>Gunneridae</taxon>
        <taxon>Pentapetalae</taxon>
        <taxon>rosids</taxon>
        <taxon>malvids</taxon>
        <taxon>Brassicales</taxon>
        <taxon>Brassicaceae</taxon>
        <taxon>Brassiceae</taxon>
        <taxon>Brassica</taxon>
    </lineage>
</organism>
<evidence type="ECO:0000256" key="2">
    <source>
        <dbReference type="ARBA" id="ARBA00022801"/>
    </source>
</evidence>
<feature type="compositionally biased region" description="Basic and acidic residues" evidence="7">
    <location>
        <begin position="170"/>
        <end position="181"/>
    </location>
</feature>
<comment type="catalytic activity">
    <reaction evidence="6">
        <text>ATP + H2O = ADP + phosphate + H(+)</text>
        <dbReference type="Rhea" id="RHEA:13065"/>
        <dbReference type="ChEBI" id="CHEBI:15377"/>
        <dbReference type="ChEBI" id="CHEBI:15378"/>
        <dbReference type="ChEBI" id="CHEBI:30616"/>
        <dbReference type="ChEBI" id="CHEBI:43474"/>
        <dbReference type="ChEBI" id="CHEBI:456216"/>
        <dbReference type="EC" id="3.6.4.13"/>
    </reaction>
</comment>
<dbReference type="Proteomes" id="UP000266723">
    <property type="component" value="Unassembled WGS sequence"/>
</dbReference>
<keyword evidence="6" id="KW-0694">RNA-binding</keyword>
<dbReference type="Gene3D" id="3.40.50.300">
    <property type="entry name" value="P-loop containing nucleotide triphosphate hydrolases"/>
    <property type="match status" value="2"/>
</dbReference>
<gene>
    <name evidence="9" type="ORF">DY000_02019453</name>
</gene>
<keyword evidence="2 6" id="KW-0378">Hydrolase</keyword>
<feature type="region of interest" description="Disordered" evidence="7">
    <location>
        <begin position="1"/>
        <end position="79"/>
    </location>
</feature>
<keyword evidence="10" id="KW-1185">Reference proteome</keyword>
<feature type="domain" description="DEAD-box RNA helicase Q" evidence="8">
    <location>
        <begin position="210"/>
        <end position="238"/>
    </location>
</feature>
<name>A0ABQ7CW75_BRACR</name>
<reference evidence="9 10" key="1">
    <citation type="journal article" date="2020" name="BMC Genomics">
        <title>Intraspecific diversification of the crop wild relative Brassica cretica Lam. using demographic model selection.</title>
        <authorList>
            <person name="Kioukis A."/>
            <person name="Michalopoulou V.A."/>
            <person name="Briers L."/>
            <person name="Pirintsos S."/>
            <person name="Studholme D.J."/>
            <person name="Pavlidis P."/>
            <person name="Sarris P.F."/>
        </authorList>
    </citation>
    <scope>NUCLEOTIDE SEQUENCE [LARGE SCALE GENOMIC DNA]</scope>
    <source>
        <strain evidence="10">cv. PFS-1207/04</strain>
    </source>
</reference>
<dbReference type="InterPro" id="IPR027417">
    <property type="entry name" value="P-loop_NTPase"/>
</dbReference>
<evidence type="ECO:0000256" key="7">
    <source>
        <dbReference type="SAM" id="MobiDB-lite"/>
    </source>
</evidence>
<sequence length="388" mass="42215">MTSDGPKSGKKRREIRAKLAKELAGGEDESGNKRGPKRGREDKSADVDEPLIKKAASTVSVEAADNKPKTSDSYLSKTRFDQFPLSPLSLKGIQDAGFKTMTVVQEATLPIILKGKRRSFFLPSPPPAPLVPMTSDGPKSGKKRREIRAKLAKELAGGEDESGNKRGPKREREDKSADVDEPLIKKAASTVSVEAADNKPKTSDSYLSKTRFDQFPLSPLSLKGIQDAGFKTMTVVQEATLPIILKGLLTLKLCLLFIISSNVSSRTSGKDVLAKAKTGTGKTVAFLVRLLIYGYNLLPSIEAVIKSPPVSRDNRHPPIIVLVVCPTRELACQAAAEANILLKYHSSIGVEVVIGGTKLPAEQRRMQKHPCQALRLKMLPVELHNFSF</sequence>
<feature type="domain" description="DEAD-box RNA helicase Q" evidence="8">
    <location>
        <begin position="78"/>
        <end position="106"/>
    </location>
</feature>
<dbReference type="PROSITE" id="PS51195">
    <property type="entry name" value="Q_MOTIF"/>
    <property type="match status" value="2"/>
</dbReference>